<accession>A0A176SZ52</accession>
<dbReference type="Proteomes" id="UP000076923">
    <property type="component" value="Unassembled WGS sequence"/>
</dbReference>
<feature type="domain" description="5'-Nucleotidase C-terminal" evidence="1">
    <location>
        <begin position="76"/>
        <end position="211"/>
    </location>
</feature>
<gene>
    <name evidence="2" type="ORF">LPB303_16655</name>
</gene>
<reference evidence="2 3" key="1">
    <citation type="submission" date="2016-02" db="EMBL/GenBank/DDBJ databases">
        <title>Draft genome sequence of Polaribacter atrinae KACC17473.</title>
        <authorList>
            <person name="Shin S.-K."/>
            <person name="Yi H."/>
        </authorList>
    </citation>
    <scope>NUCLEOTIDE SEQUENCE [LARGE SCALE GENOMIC DNA]</scope>
    <source>
        <strain evidence="2 3">KACC 17473</strain>
    </source>
</reference>
<dbReference type="PRINTS" id="PR01607">
    <property type="entry name" value="APYRASEFAMLY"/>
</dbReference>
<keyword evidence="3" id="KW-1185">Reference proteome</keyword>
<dbReference type="GO" id="GO:0008768">
    <property type="term" value="F:UDP-sugar diphosphatase activity"/>
    <property type="evidence" value="ECO:0007669"/>
    <property type="project" value="TreeGrafter"/>
</dbReference>
<keyword evidence="2" id="KW-0378">Hydrolase</keyword>
<comment type="caution">
    <text evidence="2">The sequence shown here is derived from an EMBL/GenBank/DDBJ whole genome shotgun (WGS) entry which is preliminary data.</text>
</comment>
<sequence>MKLYQFIIFFLLLSSCNKTEKHLDKITAKTIVIDSTIAPSVKIENMITPYKEKLTGDMQEALTYTSIPLTKKSIAMQSTLGNLLADMCLEMGNPIFKEETNTSIDFSMFNNGGIRATIPSGNITKEHAFKLMPFDNEFVVATLTGDKITELVTYFIKNKKAHPLSKSINLTITDTDYTLKIKGKAFDKNKTYNVLTTDYLQGGGDKMNFFKKPVKLTKLDYKMRDAIIDYFKKVDTLKTGIDNRVTIK</sequence>
<dbReference type="InterPro" id="IPR006179">
    <property type="entry name" value="5_nucleotidase/apyrase"/>
</dbReference>
<dbReference type="PANTHER" id="PTHR11575:SF24">
    <property type="entry name" value="5'-NUCLEOTIDASE"/>
    <property type="match status" value="1"/>
</dbReference>
<evidence type="ECO:0000259" key="1">
    <source>
        <dbReference type="Pfam" id="PF02872"/>
    </source>
</evidence>
<dbReference type="Pfam" id="PF02872">
    <property type="entry name" value="5_nucleotid_C"/>
    <property type="match status" value="1"/>
</dbReference>
<evidence type="ECO:0000313" key="2">
    <source>
        <dbReference type="EMBL" id="OAD40870.1"/>
    </source>
</evidence>
<dbReference type="RefSeq" id="WP_068452882.1">
    <property type="nucleotide sequence ID" value="NZ_CP150660.1"/>
</dbReference>
<dbReference type="PANTHER" id="PTHR11575">
    <property type="entry name" value="5'-NUCLEOTIDASE-RELATED"/>
    <property type="match status" value="1"/>
</dbReference>
<dbReference type="GO" id="GO:0008253">
    <property type="term" value="F:5'-nucleotidase activity"/>
    <property type="evidence" value="ECO:0007669"/>
    <property type="project" value="TreeGrafter"/>
</dbReference>
<dbReference type="InterPro" id="IPR036907">
    <property type="entry name" value="5'-Nucleotdase_C_sf"/>
</dbReference>
<evidence type="ECO:0000313" key="3">
    <source>
        <dbReference type="Proteomes" id="UP000076923"/>
    </source>
</evidence>
<dbReference type="Gene3D" id="3.90.780.10">
    <property type="entry name" value="5'-Nucleotidase, C-terminal domain"/>
    <property type="match status" value="1"/>
</dbReference>
<protein>
    <submittedName>
        <fullName evidence="2">UDP-sugar hydrolase</fullName>
    </submittedName>
</protein>
<dbReference type="PROSITE" id="PS51257">
    <property type="entry name" value="PROKAR_LIPOPROTEIN"/>
    <property type="match status" value="1"/>
</dbReference>
<dbReference type="EMBL" id="LVWE01000085">
    <property type="protein sequence ID" value="OAD40870.1"/>
    <property type="molecule type" value="Genomic_DNA"/>
</dbReference>
<dbReference type="GO" id="GO:0030288">
    <property type="term" value="C:outer membrane-bounded periplasmic space"/>
    <property type="evidence" value="ECO:0007669"/>
    <property type="project" value="TreeGrafter"/>
</dbReference>
<dbReference type="OrthoDB" id="4762412at2"/>
<proteinExistence type="predicted"/>
<dbReference type="InterPro" id="IPR008334">
    <property type="entry name" value="5'-Nucleotdase_C"/>
</dbReference>
<dbReference type="SUPFAM" id="SSF55816">
    <property type="entry name" value="5'-nucleotidase (syn. UDP-sugar hydrolase), C-terminal domain"/>
    <property type="match status" value="1"/>
</dbReference>
<dbReference type="STRING" id="1333662.LPB303_16655"/>
<dbReference type="GO" id="GO:0009166">
    <property type="term" value="P:nucleotide catabolic process"/>
    <property type="evidence" value="ECO:0007669"/>
    <property type="project" value="InterPro"/>
</dbReference>
<name>A0A176SZ52_9FLAO</name>
<dbReference type="AlphaFoldDB" id="A0A176SZ52"/>
<organism evidence="2 3">
    <name type="scientific">Polaribacter atrinae</name>
    <dbReference type="NCBI Taxonomy" id="1333662"/>
    <lineage>
        <taxon>Bacteria</taxon>
        <taxon>Pseudomonadati</taxon>
        <taxon>Bacteroidota</taxon>
        <taxon>Flavobacteriia</taxon>
        <taxon>Flavobacteriales</taxon>
        <taxon>Flavobacteriaceae</taxon>
    </lineage>
</organism>